<organism evidence="4 5">
    <name type="scientific">Chitinophaga agrisoli</name>
    <dbReference type="NCBI Taxonomy" id="2607653"/>
    <lineage>
        <taxon>Bacteria</taxon>
        <taxon>Pseudomonadati</taxon>
        <taxon>Bacteroidota</taxon>
        <taxon>Chitinophagia</taxon>
        <taxon>Chitinophagales</taxon>
        <taxon>Chitinophagaceae</taxon>
        <taxon>Chitinophaga</taxon>
    </lineage>
</organism>
<feature type="chain" id="PRO_5022685655" evidence="2">
    <location>
        <begin position="25"/>
        <end position="208"/>
    </location>
</feature>
<dbReference type="Proteomes" id="UP000324611">
    <property type="component" value="Unassembled WGS sequence"/>
</dbReference>
<reference evidence="4 5" key="1">
    <citation type="submission" date="2019-09" db="EMBL/GenBank/DDBJ databases">
        <title>Chitinophaga ginsengihumi sp. nov., isolated from soil of ginseng rhizosphere.</title>
        <authorList>
            <person name="Lee J."/>
        </authorList>
    </citation>
    <scope>NUCLEOTIDE SEQUENCE [LARGE SCALE GENOMIC DNA]</scope>
    <source>
        <strain evidence="4 5">BN140078</strain>
    </source>
</reference>
<evidence type="ECO:0000259" key="3">
    <source>
        <dbReference type="Pfam" id="PF13505"/>
    </source>
</evidence>
<evidence type="ECO:0000256" key="2">
    <source>
        <dbReference type="SAM" id="SignalP"/>
    </source>
</evidence>
<keyword evidence="1 2" id="KW-0732">Signal</keyword>
<dbReference type="Gene3D" id="2.40.160.20">
    <property type="match status" value="1"/>
</dbReference>
<protein>
    <submittedName>
        <fullName evidence="4">Porin family protein</fullName>
    </submittedName>
</protein>
<gene>
    <name evidence="4" type="ORF">F0L74_28220</name>
</gene>
<name>A0A5B2VN20_9BACT</name>
<dbReference type="SUPFAM" id="SSF56925">
    <property type="entry name" value="OMPA-like"/>
    <property type="match status" value="1"/>
</dbReference>
<reference evidence="4 5" key="2">
    <citation type="submission" date="2019-09" db="EMBL/GenBank/DDBJ databases">
        <authorList>
            <person name="Jin C."/>
        </authorList>
    </citation>
    <scope>NUCLEOTIDE SEQUENCE [LARGE SCALE GENOMIC DNA]</scope>
    <source>
        <strain evidence="4 5">BN140078</strain>
    </source>
</reference>
<feature type="signal peptide" evidence="2">
    <location>
        <begin position="1"/>
        <end position="24"/>
    </location>
</feature>
<evidence type="ECO:0000313" key="4">
    <source>
        <dbReference type="EMBL" id="KAA2240060.1"/>
    </source>
</evidence>
<proteinExistence type="predicted"/>
<evidence type="ECO:0000256" key="1">
    <source>
        <dbReference type="ARBA" id="ARBA00022729"/>
    </source>
</evidence>
<dbReference type="EMBL" id="VUOC01000004">
    <property type="protein sequence ID" value="KAA2240060.1"/>
    <property type="molecule type" value="Genomic_DNA"/>
</dbReference>
<sequence length="208" mass="23410">MKMLRLKNWILIIAGCLGMQAASAQVRPPFSFNFNYSIAQPFGSVKDYTDKTSFRGWQAGVQYMLTDQWGIGLKTGFQDFYERVPRAVYPTKGGDISAVQSRTLQVIPALATVQYQFTKPDAVVIPYASLGIGAANMNYEKYWGEFVDKDNSWRFMASPEIGVNIPFGKASPLLFNASIEYNYAPYKLAEITNFSTIQANIGLRWHIN</sequence>
<keyword evidence="5" id="KW-1185">Reference proteome</keyword>
<feature type="domain" description="Outer membrane protein beta-barrel" evidence="3">
    <location>
        <begin position="11"/>
        <end position="204"/>
    </location>
</feature>
<dbReference type="InterPro" id="IPR027385">
    <property type="entry name" value="Beta-barrel_OMP"/>
</dbReference>
<dbReference type="InterPro" id="IPR011250">
    <property type="entry name" value="OMP/PagP_B-barrel"/>
</dbReference>
<evidence type="ECO:0000313" key="5">
    <source>
        <dbReference type="Proteomes" id="UP000324611"/>
    </source>
</evidence>
<accession>A0A5B2VN20</accession>
<dbReference type="Pfam" id="PF13505">
    <property type="entry name" value="OMP_b-brl"/>
    <property type="match status" value="1"/>
</dbReference>
<comment type="caution">
    <text evidence="4">The sequence shown here is derived from an EMBL/GenBank/DDBJ whole genome shotgun (WGS) entry which is preliminary data.</text>
</comment>
<dbReference type="AlphaFoldDB" id="A0A5B2VN20"/>